<comment type="similarity">
    <text evidence="3">Belongs to the RLP family.</text>
</comment>
<dbReference type="Gramene" id="QL10p043215:mrna">
    <property type="protein sequence ID" value="QL10p043215:mrna"/>
    <property type="gene ID" value="QL10p043215"/>
</dbReference>
<feature type="transmembrane region" description="Helical" evidence="14">
    <location>
        <begin position="698"/>
        <end position="719"/>
    </location>
</feature>
<accession>A0A7N2RC75</accession>
<evidence type="ECO:0000256" key="14">
    <source>
        <dbReference type="SAM" id="Phobius"/>
    </source>
</evidence>
<dbReference type="Gene3D" id="3.80.10.10">
    <property type="entry name" value="Ribonuclease Inhibitor"/>
    <property type="match status" value="2"/>
</dbReference>
<evidence type="ECO:0000313" key="18">
    <source>
        <dbReference type="Proteomes" id="UP000594261"/>
    </source>
</evidence>
<reference evidence="17" key="2">
    <citation type="submission" date="2021-01" db="UniProtKB">
        <authorList>
            <consortium name="EnsemblPlants"/>
        </authorList>
    </citation>
    <scope>IDENTIFICATION</scope>
</reference>
<evidence type="ECO:0000256" key="3">
    <source>
        <dbReference type="ARBA" id="ARBA00009592"/>
    </source>
</evidence>
<dbReference type="InParanoid" id="A0A7N2RC75"/>
<evidence type="ECO:0008006" key="19">
    <source>
        <dbReference type="Google" id="ProtNLM"/>
    </source>
</evidence>
<evidence type="ECO:0000259" key="15">
    <source>
        <dbReference type="Pfam" id="PF00850"/>
    </source>
</evidence>
<dbReference type="Proteomes" id="UP000594261">
    <property type="component" value="Chromosome 10"/>
</dbReference>
<evidence type="ECO:0000256" key="5">
    <source>
        <dbReference type="ARBA" id="ARBA00022614"/>
    </source>
</evidence>
<dbReference type="InterPro" id="IPR051848">
    <property type="entry name" value="PGIP"/>
</dbReference>
<dbReference type="GO" id="GO:0006325">
    <property type="term" value="P:chromatin organization"/>
    <property type="evidence" value="ECO:0007669"/>
    <property type="project" value="UniProtKB-KW"/>
</dbReference>
<feature type="transmembrane region" description="Helical" evidence="14">
    <location>
        <begin position="731"/>
        <end position="759"/>
    </location>
</feature>
<evidence type="ECO:0000256" key="10">
    <source>
        <dbReference type="ARBA" id="ARBA00022989"/>
    </source>
</evidence>
<keyword evidence="11 14" id="KW-0472">Membrane</keyword>
<dbReference type="Pfam" id="PF00850">
    <property type="entry name" value="Hist_deacetyl"/>
    <property type="match status" value="1"/>
</dbReference>
<dbReference type="InterPro" id="IPR013210">
    <property type="entry name" value="LRR_N_plant-typ"/>
</dbReference>
<evidence type="ECO:0000313" key="17">
    <source>
        <dbReference type="EnsemblPlants" id="QL10p043215:mrna"/>
    </source>
</evidence>
<dbReference type="Gene3D" id="3.40.800.20">
    <property type="entry name" value="Histone deacetylase domain"/>
    <property type="match status" value="1"/>
</dbReference>
<keyword evidence="12" id="KW-0325">Glycoprotein</keyword>
<dbReference type="InterPro" id="IPR001611">
    <property type="entry name" value="Leu-rich_rpt"/>
</dbReference>
<dbReference type="GO" id="GO:0016020">
    <property type="term" value="C:membrane"/>
    <property type="evidence" value="ECO:0007669"/>
    <property type="project" value="UniProtKB-SubCell"/>
</dbReference>
<dbReference type="SUPFAM" id="SSF52058">
    <property type="entry name" value="L domain-like"/>
    <property type="match status" value="1"/>
</dbReference>
<dbReference type="EMBL" id="LRBV02000010">
    <property type="status" value="NOT_ANNOTATED_CDS"/>
    <property type="molecule type" value="Genomic_DNA"/>
</dbReference>
<evidence type="ECO:0000256" key="11">
    <source>
        <dbReference type="ARBA" id="ARBA00023136"/>
    </source>
</evidence>
<keyword evidence="10 14" id="KW-1133">Transmembrane helix</keyword>
<keyword evidence="6 14" id="KW-0812">Transmembrane</keyword>
<evidence type="ECO:0000256" key="8">
    <source>
        <dbReference type="ARBA" id="ARBA00022737"/>
    </source>
</evidence>
<evidence type="ECO:0000256" key="12">
    <source>
        <dbReference type="ARBA" id="ARBA00023180"/>
    </source>
</evidence>
<dbReference type="PANTHER" id="PTHR48059:SF4">
    <property type="entry name" value="POLYGALACTURONASE INHIBITOR 1-RELATED"/>
    <property type="match status" value="1"/>
</dbReference>
<comment type="subcellular location">
    <subcellularLocation>
        <location evidence="1">Cell envelope</location>
    </subcellularLocation>
    <subcellularLocation>
        <location evidence="2">Membrane</location>
        <topology evidence="2">Single-pass type I membrane protein</topology>
    </subcellularLocation>
</comment>
<keyword evidence="7" id="KW-0732">Signal</keyword>
<dbReference type="InterPro" id="IPR023696">
    <property type="entry name" value="Ureohydrolase_dom_sf"/>
</dbReference>
<dbReference type="FunFam" id="3.80.10.10:FF:000275">
    <property type="entry name" value="Leucine-rich repeat receptor-like protein kinase"/>
    <property type="match status" value="1"/>
</dbReference>
<keyword evidence="8" id="KW-0677">Repeat</keyword>
<evidence type="ECO:0000256" key="4">
    <source>
        <dbReference type="ARBA" id="ARBA00022491"/>
    </source>
</evidence>
<protein>
    <recommendedName>
        <fullName evidence="19">Histone deacetylase</fullName>
    </recommendedName>
</protein>
<dbReference type="InterPro" id="IPR037138">
    <property type="entry name" value="His_deacetylse_dom_sf"/>
</dbReference>
<sequence length="803" mass="89447">MECGAAFKGQDPMSRSSRCTFLQLKGRDIANTWEVDTPVKPPDVLFSIFLGSVTHDQILKVLASRNRLDPPVGFALIIPPGHCPIPKGPTGLCFRKCGHCSSLCPTFTWAKGVFIIDFDAHHGNGTNDAFYDDPDIFIISTHQDGSYPGTGKVDKVGHGDGDGTEIKFAYTWAGGRFWSLDMNRQGRGSSFAAMSLRLSCPVHSQANEAILLFFIVLLHVTILAVFAGSKSTGTSSYFGGNETDHQALMAFKTHITFDPQNIFSSWNDSIHFCEWEGVTCGHKHKRVTVLDLHSKGLEGSLSPFIGNLSFIREIVLSNNTIGGKILDEFGRLFRLRVLRLYNNSFNEEIPANLSHCFNLYFFDVGRNNLSGSIPMELSFLLKLEVLYVDTNNLKGGIPTFIGNLSSLQILFASNNVLGGHIPDTLGQLRNLTDLEFSRNKLSGSLPFEVGNLVHLGLLDLSENKLSGKIQSSLDSCTSLEYLYVEDNLFQGEIPISLSSLRGPKSLVLLQSVTLDGKKYSTCFIYLVFYMFLLYADKCKLEASGTTVEQWVKQAKSQDANEYWTLLAHNYFKSISSSPRLELLDIDNCKQHREIPRLPQSMGMVDARNCIGLDPKTTSILLDQTLWSRVEVAHKSHISSSPTLWLEPEVSNWKARRWKESLLLSASSSRFSYEPFCLAQHKNKGRVTLGLVYLGFKTPSFVCFLSCLPFCLFVCFLACLPSRLFARILVSMLAMSITFVCFMPLPYALCTIACLLVYYLCLCMYTHGARTHGARAQFSRCKQNGQGCKHVDLSQAAAVIRFRV</sequence>
<evidence type="ECO:0000256" key="7">
    <source>
        <dbReference type="ARBA" id="ARBA00022729"/>
    </source>
</evidence>
<comment type="similarity">
    <text evidence="13">Belongs to the polygalacturonase-inhibiting protein family.</text>
</comment>
<dbReference type="PANTHER" id="PTHR48059">
    <property type="entry name" value="POLYGALACTURONASE INHIBITOR 1"/>
    <property type="match status" value="1"/>
</dbReference>
<evidence type="ECO:0000259" key="16">
    <source>
        <dbReference type="Pfam" id="PF08263"/>
    </source>
</evidence>
<dbReference type="Pfam" id="PF08263">
    <property type="entry name" value="LRRNT_2"/>
    <property type="match status" value="1"/>
</dbReference>
<keyword evidence="18" id="KW-1185">Reference proteome</keyword>
<dbReference type="EnsemblPlants" id="QL10p043215:mrna">
    <property type="protein sequence ID" value="QL10p043215:mrna"/>
    <property type="gene ID" value="QL10p043215"/>
</dbReference>
<dbReference type="InterPro" id="IPR032675">
    <property type="entry name" value="LRR_dom_sf"/>
</dbReference>
<dbReference type="Pfam" id="PF00560">
    <property type="entry name" value="LRR_1"/>
    <property type="match status" value="3"/>
</dbReference>
<proteinExistence type="inferred from homology"/>
<dbReference type="AlphaFoldDB" id="A0A7N2RC75"/>
<evidence type="ECO:0000256" key="1">
    <source>
        <dbReference type="ARBA" id="ARBA00004196"/>
    </source>
</evidence>
<evidence type="ECO:0000256" key="13">
    <source>
        <dbReference type="ARBA" id="ARBA00038043"/>
    </source>
</evidence>
<keyword evidence="5" id="KW-0433">Leucine-rich repeat</keyword>
<name>A0A7N2RC75_QUELO</name>
<evidence type="ECO:0000256" key="9">
    <source>
        <dbReference type="ARBA" id="ARBA00022853"/>
    </source>
</evidence>
<feature type="domain" description="Leucine-rich repeat-containing N-terminal plant-type" evidence="16">
    <location>
        <begin position="242"/>
        <end position="280"/>
    </location>
</feature>
<reference evidence="17 18" key="1">
    <citation type="journal article" date="2016" name="G3 (Bethesda)">
        <title>First Draft Assembly and Annotation of the Genome of a California Endemic Oak Quercus lobata Nee (Fagaceae).</title>
        <authorList>
            <person name="Sork V.L."/>
            <person name="Fitz-Gibbon S.T."/>
            <person name="Puiu D."/>
            <person name="Crepeau M."/>
            <person name="Gugger P.F."/>
            <person name="Sherman R."/>
            <person name="Stevens K."/>
            <person name="Langley C.H."/>
            <person name="Pellegrini M."/>
            <person name="Salzberg S.L."/>
        </authorList>
    </citation>
    <scope>NUCLEOTIDE SEQUENCE [LARGE SCALE GENOMIC DNA]</scope>
    <source>
        <strain evidence="17 18">cv. SW786</strain>
    </source>
</reference>
<dbReference type="FunFam" id="3.80.10.10:FF:000383">
    <property type="entry name" value="Leucine-rich repeat receptor protein kinase EMS1"/>
    <property type="match status" value="1"/>
</dbReference>
<feature type="domain" description="Histone deacetylase" evidence="15">
    <location>
        <begin position="73"/>
        <end position="168"/>
    </location>
</feature>
<keyword evidence="9" id="KW-0156">Chromatin regulator</keyword>
<organism evidence="17 18">
    <name type="scientific">Quercus lobata</name>
    <name type="common">Valley oak</name>
    <dbReference type="NCBI Taxonomy" id="97700"/>
    <lineage>
        <taxon>Eukaryota</taxon>
        <taxon>Viridiplantae</taxon>
        <taxon>Streptophyta</taxon>
        <taxon>Embryophyta</taxon>
        <taxon>Tracheophyta</taxon>
        <taxon>Spermatophyta</taxon>
        <taxon>Magnoliopsida</taxon>
        <taxon>eudicotyledons</taxon>
        <taxon>Gunneridae</taxon>
        <taxon>Pentapetalae</taxon>
        <taxon>rosids</taxon>
        <taxon>fabids</taxon>
        <taxon>Fagales</taxon>
        <taxon>Fagaceae</taxon>
        <taxon>Quercus</taxon>
    </lineage>
</organism>
<evidence type="ECO:0000256" key="6">
    <source>
        <dbReference type="ARBA" id="ARBA00022692"/>
    </source>
</evidence>
<dbReference type="InterPro" id="IPR023801">
    <property type="entry name" value="His_deacetylse_dom"/>
</dbReference>
<evidence type="ECO:0000256" key="2">
    <source>
        <dbReference type="ARBA" id="ARBA00004479"/>
    </source>
</evidence>
<dbReference type="SUPFAM" id="SSF52768">
    <property type="entry name" value="Arginase/deacetylase"/>
    <property type="match status" value="1"/>
</dbReference>
<keyword evidence="4" id="KW-0678">Repressor</keyword>